<dbReference type="GO" id="GO:0061799">
    <property type="term" value="F:cyclic pyranopterin monophosphate synthase activity"/>
    <property type="evidence" value="ECO:0007669"/>
    <property type="project" value="TreeGrafter"/>
</dbReference>
<evidence type="ECO:0000256" key="7">
    <source>
        <dbReference type="ARBA" id="ARBA00023150"/>
    </source>
</evidence>
<keyword evidence="3" id="KW-0547">Nucleotide-binding</keyword>
<name>B6G7X3_9ACTN</name>
<dbReference type="InterPro" id="IPR013785">
    <property type="entry name" value="Aldolase_TIM"/>
</dbReference>
<dbReference type="Pfam" id="PF04055">
    <property type="entry name" value="Radical_SAM"/>
    <property type="match status" value="1"/>
</dbReference>
<comment type="caution">
    <text evidence="9">The sequence shown here is derived from an EMBL/GenBank/DDBJ whole genome shotgun (WGS) entry which is preliminary data.</text>
</comment>
<dbReference type="GO" id="GO:0061798">
    <property type="term" value="F:GTP 3',8'-cyclase activity"/>
    <property type="evidence" value="ECO:0007669"/>
    <property type="project" value="TreeGrafter"/>
</dbReference>
<evidence type="ECO:0000313" key="10">
    <source>
        <dbReference type="Proteomes" id="UP000003560"/>
    </source>
</evidence>
<dbReference type="GO" id="GO:0005525">
    <property type="term" value="F:GTP binding"/>
    <property type="evidence" value="ECO:0007669"/>
    <property type="project" value="UniProtKB-KW"/>
</dbReference>
<dbReference type="AlphaFoldDB" id="B6G7X3"/>
<dbReference type="Pfam" id="PF06463">
    <property type="entry name" value="Mob_synth_C"/>
    <property type="match status" value="1"/>
</dbReference>
<dbReference type="GO" id="GO:0051539">
    <property type="term" value="F:4 iron, 4 sulfur cluster binding"/>
    <property type="evidence" value="ECO:0007669"/>
    <property type="project" value="UniProtKB-KW"/>
</dbReference>
<keyword evidence="6" id="KW-0342">GTP-binding</keyword>
<dbReference type="InterPro" id="IPR007197">
    <property type="entry name" value="rSAM"/>
</dbReference>
<dbReference type="CDD" id="cd01335">
    <property type="entry name" value="Radical_SAM"/>
    <property type="match status" value="1"/>
</dbReference>
<dbReference type="SUPFAM" id="SSF102114">
    <property type="entry name" value="Radical SAM enzymes"/>
    <property type="match status" value="2"/>
</dbReference>
<dbReference type="SMART" id="SM00729">
    <property type="entry name" value="Elp3"/>
    <property type="match status" value="1"/>
</dbReference>
<dbReference type="GO" id="GO:0046872">
    <property type="term" value="F:metal ion binding"/>
    <property type="evidence" value="ECO:0007669"/>
    <property type="project" value="UniProtKB-KW"/>
</dbReference>
<keyword evidence="7" id="KW-0501">Molybdenum cofactor biosynthesis</keyword>
<keyword evidence="2" id="KW-0479">Metal-binding</keyword>
<keyword evidence="1" id="KW-0949">S-adenosyl-L-methionine</keyword>
<dbReference type="Proteomes" id="UP000003560">
    <property type="component" value="Unassembled WGS sequence"/>
</dbReference>
<dbReference type="STRING" id="445975.COLSTE_00154"/>
<protein>
    <submittedName>
        <fullName evidence="9">Molybdenum cofactor biosynthesis protein A</fullName>
    </submittedName>
</protein>
<evidence type="ECO:0000256" key="1">
    <source>
        <dbReference type="ARBA" id="ARBA00022691"/>
    </source>
</evidence>
<feature type="domain" description="Radical SAM core" evidence="8">
    <location>
        <begin position="1"/>
        <end position="198"/>
    </location>
</feature>
<dbReference type="GO" id="GO:0006777">
    <property type="term" value="P:Mo-molybdopterin cofactor biosynthetic process"/>
    <property type="evidence" value="ECO:0007669"/>
    <property type="project" value="UniProtKB-KW"/>
</dbReference>
<keyword evidence="4" id="KW-0408">Iron</keyword>
<sequence>MPEQGVPARAHGELLTAEEIAHFVRLVAKEGITRVRLTGGEPLVSHRIVPLIEEIRAIPGIEDISLTTNGALLPRLAPALRDAGLNRVNISLDTLNPERFAQITRLGRVEQALAGIDAALEYGFEPVKVNTVVVRRMRQDVLELARLSLNRPVHVRFIEYMPIGSSAQKASDGAQDASGAASAPSGCSASPHCGAGTAGATGGALNPDLWDASDVVPSDELREHISSLGLAAGIGALAPVDESAPFGAGPARYWAFPNAAGTVGFISAMSNHFCSACNRLRLTADGAIRPCLFSDAESRVREALRSGDDEAVIATYRDALAHKPQQHDHIDGTLRFMSQIGG</sequence>
<evidence type="ECO:0000256" key="4">
    <source>
        <dbReference type="ARBA" id="ARBA00023004"/>
    </source>
</evidence>
<keyword evidence="5" id="KW-0411">Iron-sulfur</keyword>
<evidence type="ECO:0000256" key="2">
    <source>
        <dbReference type="ARBA" id="ARBA00022723"/>
    </source>
</evidence>
<dbReference type="InterPro" id="IPR006638">
    <property type="entry name" value="Elp3/MiaA/NifB-like_rSAM"/>
</dbReference>
<dbReference type="PANTHER" id="PTHR22960">
    <property type="entry name" value="MOLYBDOPTERIN COFACTOR SYNTHESIS PROTEIN A"/>
    <property type="match status" value="1"/>
</dbReference>
<reference evidence="9 10" key="1">
    <citation type="submission" date="2008-10" db="EMBL/GenBank/DDBJ databases">
        <title>Draft genome sequence of Collinsella stercoris (DSM 13279).</title>
        <authorList>
            <person name="Sudarsanam P."/>
            <person name="Ley R."/>
            <person name="Guruge J."/>
            <person name="Turnbaugh P.J."/>
            <person name="Mahowald M."/>
            <person name="Liep D."/>
            <person name="Gordon J."/>
        </authorList>
    </citation>
    <scope>NUCLEOTIDE SEQUENCE [LARGE SCALE GENOMIC DNA]</scope>
    <source>
        <strain evidence="9 10">DSM 13279</strain>
    </source>
</reference>
<proteinExistence type="predicted"/>
<reference evidence="9 10" key="2">
    <citation type="submission" date="2008-10" db="EMBL/GenBank/DDBJ databases">
        <authorList>
            <person name="Fulton L."/>
            <person name="Clifton S."/>
            <person name="Fulton B."/>
            <person name="Xu J."/>
            <person name="Minx P."/>
            <person name="Pepin K.H."/>
            <person name="Johnson M."/>
            <person name="Thiruvilangam P."/>
            <person name="Bhonagiri V."/>
            <person name="Nash W.E."/>
            <person name="Mardis E.R."/>
            <person name="Wilson R.K."/>
        </authorList>
    </citation>
    <scope>NUCLEOTIDE SEQUENCE [LARGE SCALE GENOMIC DNA]</scope>
    <source>
        <strain evidence="9 10">DSM 13279</strain>
    </source>
</reference>
<accession>B6G7X3</accession>
<dbReference type="eggNOG" id="COG2896">
    <property type="taxonomic scope" value="Bacteria"/>
</dbReference>
<organism evidence="9 10">
    <name type="scientific">Collinsella stercoris DSM 13279</name>
    <dbReference type="NCBI Taxonomy" id="445975"/>
    <lineage>
        <taxon>Bacteria</taxon>
        <taxon>Bacillati</taxon>
        <taxon>Actinomycetota</taxon>
        <taxon>Coriobacteriia</taxon>
        <taxon>Coriobacteriales</taxon>
        <taxon>Coriobacteriaceae</taxon>
        <taxon>Collinsella</taxon>
    </lineage>
</organism>
<evidence type="ECO:0000256" key="5">
    <source>
        <dbReference type="ARBA" id="ARBA00023014"/>
    </source>
</evidence>
<keyword evidence="10" id="KW-1185">Reference proteome</keyword>
<dbReference type="HOGENOM" id="CLU_009273_0_1_11"/>
<dbReference type="InterPro" id="IPR058240">
    <property type="entry name" value="rSAM_sf"/>
</dbReference>
<dbReference type="InterPro" id="IPR050105">
    <property type="entry name" value="MoCo_biosynth_MoaA/MoaC"/>
</dbReference>
<evidence type="ECO:0000256" key="3">
    <source>
        <dbReference type="ARBA" id="ARBA00022741"/>
    </source>
</evidence>
<evidence type="ECO:0000313" key="9">
    <source>
        <dbReference type="EMBL" id="EEA91599.1"/>
    </source>
</evidence>
<dbReference type="InterPro" id="IPR010505">
    <property type="entry name" value="MoaA_twitch"/>
</dbReference>
<dbReference type="EMBL" id="ABXJ01000012">
    <property type="protein sequence ID" value="EEA91599.1"/>
    <property type="molecule type" value="Genomic_DNA"/>
</dbReference>
<dbReference type="Gene3D" id="3.20.20.70">
    <property type="entry name" value="Aldolase class I"/>
    <property type="match status" value="1"/>
</dbReference>
<gene>
    <name evidence="9" type="primary">moaA</name>
    <name evidence="9" type="ORF">COLSTE_00154</name>
</gene>
<dbReference type="PANTHER" id="PTHR22960:SF0">
    <property type="entry name" value="MOLYBDENUM COFACTOR BIOSYNTHESIS PROTEIN 1"/>
    <property type="match status" value="1"/>
</dbReference>
<evidence type="ECO:0000259" key="8">
    <source>
        <dbReference type="PROSITE" id="PS51918"/>
    </source>
</evidence>
<dbReference type="CDD" id="cd21117">
    <property type="entry name" value="Twitch_MoaA"/>
    <property type="match status" value="1"/>
</dbReference>
<evidence type="ECO:0000256" key="6">
    <source>
        <dbReference type="ARBA" id="ARBA00023134"/>
    </source>
</evidence>
<dbReference type="PROSITE" id="PS51918">
    <property type="entry name" value="RADICAL_SAM"/>
    <property type="match status" value="1"/>
</dbReference>